<reference evidence="7 8" key="1">
    <citation type="submission" date="2023-04" db="EMBL/GenBank/DDBJ databases">
        <title>Clostridium tannerae sp. nov., isolated from the fecal material of an alpaca.</title>
        <authorList>
            <person name="Miller S."/>
            <person name="Hendry M."/>
            <person name="King J."/>
            <person name="Sankaranarayanan K."/>
            <person name="Lawson P.A."/>
        </authorList>
    </citation>
    <scope>NUCLEOTIDE SEQUENCE [LARGE SCALE GENOMIC DNA]</scope>
    <source>
        <strain evidence="7 8">A1-XYC3</strain>
    </source>
</reference>
<evidence type="ECO:0000256" key="4">
    <source>
        <dbReference type="ARBA" id="ARBA00022643"/>
    </source>
</evidence>
<comment type="cofactor">
    <cofactor evidence="1">
        <name>FMN</name>
        <dbReference type="ChEBI" id="CHEBI:58210"/>
    </cofactor>
</comment>
<keyword evidence="4" id="KW-0288">FMN</keyword>
<dbReference type="Gene3D" id="3.40.109.10">
    <property type="entry name" value="NADH Oxidase"/>
    <property type="match status" value="1"/>
</dbReference>
<dbReference type="PANTHER" id="PTHR43673:SF2">
    <property type="entry name" value="NITROREDUCTASE"/>
    <property type="match status" value="1"/>
</dbReference>
<dbReference type="InterPro" id="IPR029479">
    <property type="entry name" value="Nitroreductase"/>
</dbReference>
<keyword evidence="5" id="KW-0560">Oxidoreductase</keyword>
<comment type="similarity">
    <text evidence="2">Belongs to the nitroreductase family.</text>
</comment>
<evidence type="ECO:0000256" key="2">
    <source>
        <dbReference type="ARBA" id="ARBA00007118"/>
    </source>
</evidence>
<proteinExistence type="inferred from homology"/>
<dbReference type="RefSeq" id="WP_261669877.1">
    <property type="nucleotide sequence ID" value="NZ_JARUJP010000016.1"/>
</dbReference>
<dbReference type="InterPro" id="IPR000415">
    <property type="entry name" value="Nitroreductase-like"/>
</dbReference>
<keyword evidence="8" id="KW-1185">Reference proteome</keyword>
<accession>A0ABU4JW61</accession>
<evidence type="ECO:0000313" key="8">
    <source>
        <dbReference type="Proteomes" id="UP001281656"/>
    </source>
</evidence>
<feature type="domain" description="Nitroreductase" evidence="6">
    <location>
        <begin position="8"/>
        <end position="63"/>
    </location>
</feature>
<evidence type="ECO:0000256" key="1">
    <source>
        <dbReference type="ARBA" id="ARBA00001917"/>
    </source>
</evidence>
<dbReference type="EMBL" id="JARUJP010000016">
    <property type="protein sequence ID" value="MDW8802163.1"/>
    <property type="molecule type" value="Genomic_DNA"/>
</dbReference>
<dbReference type="CDD" id="cd20609">
    <property type="entry name" value="nitroreductase"/>
    <property type="match status" value="1"/>
</dbReference>
<dbReference type="Proteomes" id="UP001281656">
    <property type="component" value="Unassembled WGS sequence"/>
</dbReference>
<comment type="caution">
    <text evidence="7">The sequence shown here is derived from an EMBL/GenBank/DDBJ whole genome shotgun (WGS) entry which is preliminary data.</text>
</comment>
<evidence type="ECO:0000259" key="6">
    <source>
        <dbReference type="Pfam" id="PF00881"/>
    </source>
</evidence>
<name>A0ABU4JW61_9CLOT</name>
<evidence type="ECO:0000256" key="5">
    <source>
        <dbReference type="ARBA" id="ARBA00023002"/>
    </source>
</evidence>
<sequence>MDFLGLAKRRYSVRKYQGKKVEEEKLMRILEAGRVAPTGANTQPQRILVIKEKEGLEKLSKSANVYGAPVAIITCVDHSAVWKRPFDKKKISDIDVTIVTDHMMLEATAQGLGTVWICYFDPQVIKKEFNLPESFEPVNILAVGYAEGEAASPDRHDKARKPLEDIVFYESF</sequence>
<dbReference type="SUPFAM" id="SSF55469">
    <property type="entry name" value="FMN-dependent nitroreductase-like"/>
    <property type="match status" value="1"/>
</dbReference>
<protein>
    <submittedName>
        <fullName evidence="7">Nitroreductase family protein</fullName>
    </submittedName>
</protein>
<evidence type="ECO:0000256" key="3">
    <source>
        <dbReference type="ARBA" id="ARBA00022630"/>
    </source>
</evidence>
<evidence type="ECO:0000313" key="7">
    <source>
        <dbReference type="EMBL" id="MDW8802163.1"/>
    </source>
</evidence>
<gene>
    <name evidence="7" type="ORF">P8V03_13490</name>
</gene>
<dbReference type="Pfam" id="PF00881">
    <property type="entry name" value="Nitroreductase"/>
    <property type="match status" value="1"/>
</dbReference>
<dbReference type="PANTHER" id="PTHR43673">
    <property type="entry name" value="NAD(P)H NITROREDUCTASE YDGI-RELATED"/>
    <property type="match status" value="1"/>
</dbReference>
<keyword evidence="3" id="KW-0285">Flavoprotein</keyword>
<organism evidence="7 8">
    <name type="scientific">Clostridium tanneri</name>
    <dbReference type="NCBI Taxonomy" id="3037988"/>
    <lineage>
        <taxon>Bacteria</taxon>
        <taxon>Bacillati</taxon>
        <taxon>Bacillota</taxon>
        <taxon>Clostridia</taxon>
        <taxon>Eubacteriales</taxon>
        <taxon>Clostridiaceae</taxon>
        <taxon>Clostridium</taxon>
    </lineage>
</organism>